<dbReference type="PROSITE" id="PS51186">
    <property type="entry name" value="GNAT"/>
    <property type="match status" value="1"/>
</dbReference>
<name>A0A6C0G024_9BACL</name>
<dbReference type="EMBL" id="CP048209">
    <property type="protein sequence ID" value="QHT59850.1"/>
    <property type="molecule type" value="Genomic_DNA"/>
</dbReference>
<accession>A0A6C0G024</accession>
<reference evidence="2 3" key="1">
    <citation type="submission" date="2020-01" db="EMBL/GenBank/DDBJ databases">
        <title>Paenibacillus sp. nov., isolated from tomato rhizosphere.</title>
        <authorList>
            <person name="Weon H.-Y."/>
            <person name="Lee S.A."/>
        </authorList>
    </citation>
    <scope>NUCLEOTIDE SEQUENCE [LARGE SCALE GENOMIC DNA]</scope>
    <source>
        <strain evidence="2 3">12200R-189</strain>
    </source>
</reference>
<dbReference type="RefSeq" id="WP_162355916.1">
    <property type="nucleotide sequence ID" value="NZ_CP048209.1"/>
</dbReference>
<dbReference type="GO" id="GO:0016747">
    <property type="term" value="F:acyltransferase activity, transferring groups other than amino-acyl groups"/>
    <property type="evidence" value="ECO:0007669"/>
    <property type="project" value="InterPro"/>
</dbReference>
<evidence type="ECO:0000313" key="3">
    <source>
        <dbReference type="Proteomes" id="UP000476064"/>
    </source>
</evidence>
<proteinExistence type="predicted"/>
<evidence type="ECO:0000313" key="2">
    <source>
        <dbReference type="EMBL" id="QHT59850.1"/>
    </source>
</evidence>
<dbReference type="InterPro" id="IPR016181">
    <property type="entry name" value="Acyl_CoA_acyltransferase"/>
</dbReference>
<keyword evidence="2" id="KW-0808">Transferase</keyword>
<dbReference type="SUPFAM" id="SSF55729">
    <property type="entry name" value="Acyl-CoA N-acyltransferases (Nat)"/>
    <property type="match status" value="1"/>
</dbReference>
<dbReference type="Pfam" id="PF13508">
    <property type="entry name" value="Acetyltransf_7"/>
    <property type="match status" value="1"/>
</dbReference>
<dbReference type="KEGG" id="plyc:GXP70_07730"/>
<keyword evidence="3" id="KW-1185">Reference proteome</keyword>
<gene>
    <name evidence="2" type="ORF">GXP70_07730</name>
</gene>
<dbReference type="Gene3D" id="3.40.630.30">
    <property type="match status" value="1"/>
</dbReference>
<sequence length="314" mass="35701">MQDLNLNYSEDNAAYPLSGDYSLHRADPAEWGVYCSVYYNMAYNGFFKEERFDAPHGSRFWIHQGETRIGGVTMLPNKIYLLFFVPPFRETAQVMKLLRAQLERWSDRTQRIKAFEILPDQAELFARAGFWPDAFRCRWMQRPADRFDVSWDDRFAIESPGIEEDGLGGKRYAKQEEIAACDYASFAGGIDAVRRNQRTLADYAPDDANYTNERLLQGSTLVYDKLTGTLAANCRLCLQDGQAAVYRIGVLPAYRGMGLAGNMLKRALTVLHGAYPLLRLYVMEGNTAESVYLELGFVPGVPEIQTMYIPAENE</sequence>
<dbReference type="Proteomes" id="UP000476064">
    <property type="component" value="Chromosome"/>
</dbReference>
<organism evidence="2 3">
    <name type="scientific">Paenibacillus lycopersici</name>
    <dbReference type="NCBI Taxonomy" id="2704462"/>
    <lineage>
        <taxon>Bacteria</taxon>
        <taxon>Bacillati</taxon>
        <taxon>Bacillota</taxon>
        <taxon>Bacilli</taxon>
        <taxon>Bacillales</taxon>
        <taxon>Paenibacillaceae</taxon>
        <taxon>Paenibacillus</taxon>
    </lineage>
</organism>
<feature type="domain" description="N-acetyltransferase" evidence="1">
    <location>
        <begin position="181"/>
        <end position="312"/>
    </location>
</feature>
<evidence type="ECO:0000259" key="1">
    <source>
        <dbReference type="PROSITE" id="PS51186"/>
    </source>
</evidence>
<dbReference type="InterPro" id="IPR000182">
    <property type="entry name" value="GNAT_dom"/>
</dbReference>
<protein>
    <submittedName>
        <fullName evidence="2">GNAT family N-acetyltransferase</fullName>
    </submittedName>
</protein>
<dbReference type="AlphaFoldDB" id="A0A6C0G024"/>